<evidence type="ECO:0000313" key="1">
    <source>
        <dbReference type="EMBL" id="CAL8133788.1"/>
    </source>
</evidence>
<reference evidence="1 2" key="1">
    <citation type="submission" date="2024-08" db="EMBL/GenBank/DDBJ databases">
        <authorList>
            <person name="Cucini C."/>
            <person name="Frati F."/>
        </authorList>
    </citation>
    <scope>NUCLEOTIDE SEQUENCE [LARGE SCALE GENOMIC DNA]</scope>
</reference>
<evidence type="ECO:0000313" key="2">
    <source>
        <dbReference type="Proteomes" id="UP001642540"/>
    </source>
</evidence>
<proteinExistence type="predicted"/>
<organism evidence="1 2">
    <name type="scientific">Orchesella dallaii</name>
    <dbReference type="NCBI Taxonomy" id="48710"/>
    <lineage>
        <taxon>Eukaryota</taxon>
        <taxon>Metazoa</taxon>
        <taxon>Ecdysozoa</taxon>
        <taxon>Arthropoda</taxon>
        <taxon>Hexapoda</taxon>
        <taxon>Collembola</taxon>
        <taxon>Entomobryomorpha</taxon>
        <taxon>Entomobryoidea</taxon>
        <taxon>Orchesellidae</taxon>
        <taxon>Orchesellinae</taxon>
        <taxon>Orchesella</taxon>
    </lineage>
</organism>
<sequence length="79" mass="9227">MRCPVLHCEFEGDRNRVIMHLENHQPQIGGSAASSLHIHPFLEIRAFRGYMRTYRHRFSESGPRFITAGDYLKDVERAN</sequence>
<comment type="caution">
    <text evidence="1">The sequence shown here is derived from an EMBL/GenBank/DDBJ whole genome shotgun (WGS) entry which is preliminary data.</text>
</comment>
<protein>
    <submittedName>
        <fullName evidence="1">Uncharacterized protein</fullName>
    </submittedName>
</protein>
<accession>A0ABP1RR94</accession>
<gene>
    <name evidence="1" type="ORF">ODALV1_LOCUS25223</name>
</gene>
<name>A0ABP1RR94_9HEXA</name>
<dbReference type="EMBL" id="CAXLJM020000102">
    <property type="protein sequence ID" value="CAL8133788.1"/>
    <property type="molecule type" value="Genomic_DNA"/>
</dbReference>
<dbReference type="Proteomes" id="UP001642540">
    <property type="component" value="Unassembled WGS sequence"/>
</dbReference>
<keyword evidence="2" id="KW-1185">Reference proteome</keyword>